<accession>A0A7W2FUV5</accession>
<organism evidence="1 2">
    <name type="scientific">Vibrio marinisediminis</name>
    <dbReference type="NCBI Taxonomy" id="2758441"/>
    <lineage>
        <taxon>Bacteria</taxon>
        <taxon>Pseudomonadati</taxon>
        <taxon>Pseudomonadota</taxon>
        <taxon>Gammaproteobacteria</taxon>
        <taxon>Vibrionales</taxon>
        <taxon>Vibrionaceae</taxon>
        <taxon>Vibrio</taxon>
    </lineage>
</organism>
<name>A0A7W2FUV5_9VIBR</name>
<reference evidence="1 2" key="1">
    <citation type="submission" date="2020-07" db="EMBL/GenBank/DDBJ databases">
        <title>Vibrio marinisediminis sp. nov., isolated from marine sediment.</title>
        <authorList>
            <person name="Ji X."/>
        </authorList>
    </citation>
    <scope>NUCLEOTIDE SEQUENCE [LARGE SCALE GENOMIC DNA]</scope>
    <source>
        <strain evidence="1 2">404</strain>
    </source>
</reference>
<sequence length="215" mass="24721">MSVVDRLKMSLGLPKQIKPRRAVKGVIARNYYVDGNLFIERFDILNSSNDSMQNKQFRAKAMVDLCMSLECSMKSLVVSLSHDSKTPKRLMKDLKNLSHHLDKLFDKTTKLSKNRFTLPKLSQSKLNELKKYGVGARYSHDIWAIQTSSAYSVSDDLIEATIDNPIWMNELRNIAVEWNNAASNCYDKYLSKHCIISGNDHKRFERALKKFKVGK</sequence>
<comment type="caution">
    <text evidence="1">The sequence shown here is derived from an EMBL/GenBank/DDBJ whole genome shotgun (WGS) entry which is preliminary data.</text>
</comment>
<protein>
    <submittedName>
        <fullName evidence="1">Uncharacterized protein</fullName>
    </submittedName>
</protein>
<dbReference type="RefSeq" id="WP_182110717.1">
    <property type="nucleotide sequence ID" value="NZ_JACFYF010000035.1"/>
</dbReference>
<proteinExistence type="predicted"/>
<evidence type="ECO:0000313" key="1">
    <source>
        <dbReference type="EMBL" id="MBA5764684.1"/>
    </source>
</evidence>
<dbReference type="Proteomes" id="UP000571701">
    <property type="component" value="Unassembled WGS sequence"/>
</dbReference>
<dbReference type="EMBL" id="JACFYF010000035">
    <property type="protein sequence ID" value="MBA5764684.1"/>
    <property type="molecule type" value="Genomic_DNA"/>
</dbReference>
<dbReference type="AlphaFoldDB" id="A0A7W2FUV5"/>
<evidence type="ECO:0000313" key="2">
    <source>
        <dbReference type="Proteomes" id="UP000571701"/>
    </source>
</evidence>
<gene>
    <name evidence="1" type="ORF">H2O73_20180</name>
</gene>
<keyword evidence="2" id="KW-1185">Reference proteome</keyword>